<gene>
    <name evidence="1" type="ORF">F5985_11525</name>
</gene>
<evidence type="ECO:0000313" key="2">
    <source>
        <dbReference type="Proteomes" id="UP000481947"/>
    </source>
</evidence>
<dbReference type="Proteomes" id="UP000481947">
    <property type="component" value="Unassembled WGS sequence"/>
</dbReference>
<name>A0A7C9J8X8_9BURK</name>
<proteinExistence type="predicted"/>
<organism evidence="1 2">
    <name type="scientific">Malikia spinosa</name>
    <dbReference type="NCBI Taxonomy" id="86180"/>
    <lineage>
        <taxon>Bacteria</taxon>
        <taxon>Pseudomonadati</taxon>
        <taxon>Pseudomonadota</taxon>
        <taxon>Betaproteobacteria</taxon>
        <taxon>Burkholderiales</taxon>
        <taxon>Comamonadaceae</taxon>
        <taxon>Malikia</taxon>
    </lineage>
</organism>
<sequence length="63" mass="6768">MAPVDGSTDLSPPLSKDPEMAAFEAALLRLSPNVMQAFKATGKGWQSRIDAALEDWLKTHSPA</sequence>
<dbReference type="Pfam" id="PF14384">
    <property type="entry name" value="BrnA_antitoxin"/>
    <property type="match status" value="1"/>
</dbReference>
<evidence type="ECO:0000313" key="1">
    <source>
        <dbReference type="EMBL" id="MYZ52750.1"/>
    </source>
</evidence>
<accession>A0A7C9J8X8</accession>
<dbReference type="AlphaFoldDB" id="A0A7C9J8X8"/>
<reference evidence="1 2" key="1">
    <citation type="submission" date="2019-09" db="EMBL/GenBank/DDBJ databases">
        <title>Identification of Malikia spinosa a prominent benzene-, toluene-, and ethylbenzene-degrading bacterium: enrichment, isolation and whole genome sequencing.</title>
        <authorList>
            <person name="Tancsics A."/>
            <person name="Revesz F."/>
            <person name="Kriszt B."/>
        </authorList>
    </citation>
    <scope>NUCLEOTIDE SEQUENCE [LARGE SCALE GENOMIC DNA]</scope>
    <source>
        <strain evidence="1 2">AB6</strain>
    </source>
</reference>
<comment type="caution">
    <text evidence="1">The sequence shown here is derived from an EMBL/GenBank/DDBJ whole genome shotgun (WGS) entry which is preliminary data.</text>
</comment>
<protein>
    <submittedName>
        <fullName evidence="1">BrnA antitoxin family protein</fullName>
    </submittedName>
</protein>
<dbReference type="InterPro" id="IPR025528">
    <property type="entry name" value="BrnA_antitoxin"/>
</dbReference>
<dbReference type="EMBL" id="VYSB01000012">
    <property type="protein sequence ID" value="MYZ52750.1"/>
    <property type="molecule type" value="Genomic_DNA"/>
</dbReference>